<feature type="compositionally biased region" description="Polar residues" evidence="1">
    <location>
        <begin position="13"/>
        <end position="27"/>
    </location>
</feature>
<evidence type="ECO:0000259" key="3">
    <source>
        <dbReference type="SMART" id="SM00568"/>
    </source>
</evidence>
<reference evidence="4" key="1">
    <citation type="submission" date="2016-01" db="EMBL/GenBank/DDBJ databases">
        <title>Reference transcriptome for the parasite Schistocephalus solidus: insights into the molecular evolution of parasitism.</title>
        <authorList>
            <person name="Hebert F.O."/>
            <person name="Grambauer S."/>
            <person name="Barber I."/>
            <person name="Landry C.R."/>
            <person name="Aubin-Horth N."/>
        </authorList>
    </citation>
    <scope>NUCLEOTIDE SEQUENCE</scope>
</reference>
<accession>A0A0X3P0U1</accession>
<name>A0A0X3P0U1_SCHSO</name>
<dbReference type="SMART" id="SM00568">
    <property type="entry name" value="GRAM"/>
    <property type="match status" value="1"/>
</dbReference>
<dbReference type="Pfam" id="PF02893">
    <property type="entry name" value="GRAM"/>
    <property type="match status" value="1"/>
</dbReference>
<evidence type="ECO:0000313" key="4">
    <source>
        <dbReference type="EMBL" id="JAP45485.1"/>
    </source>
</evidence>
<dbReference type="EMBL" id="GEEE01017740">
    <property type="protein sequence ID" value="JAP45485.1"/>
    <property type="molecule type" value="Transcribed_RNA"/>
</dbReference>
<feature type="compositionally biased region" description="Polar residues" evidence="1">
    <location>
        <begin position="223"/>
        <end position="256"/>
    </location>
</feature>
<feature type="transmembrane region" description="Helical" evidence="2">
    <location>
        <begin position="349"/>
        <end position="370"/>
    </location>
</feature>
<feature type="compositionally biased region" description="Basic and acidic residues" evidence="1">
    <location>
        <begin position="211"/>
        <end position="221"/>
    </location>
</feature>
<sequence length="447" mass="48993">MMEILRGLHSRSRTSGECSTSDFTVSGSEKPPLSKKTSECAIRKSIRSDIWPFPPLLKGRVKSTADGPALATKFKDLFSVNSKELLLKSYRCSLQKNGDHSVGKLYVSSNYLCFVKRPSKSLEIVIRLSDISSFETHEQEDVRITAYDKIFRLFDFRRHDSAVGFLSNYLNLPHEGSQQSVTSTLSKSTLASSYTTSQQSLSIGAPDEADSDRALDSRESRWSPVSASGLSASTHSRQRMHSMQLQVRPVASSSPNCDVVVSASSSSQSSPDGHVPSQDERLRQPQRPPPAHSILSTVERTFVWGLSVLSDVAFQASCLPLSLLCRLITGGMSTSFSLSPRSVVPSRSFTIFIAYVVLTFLAISMAYLYYRIETFPMDASLLLSSTGRRAGHNLRTPVSAMCGQEFKEVASTLAQLSDLSDRVKQLTESIKAISVAGSAFEAQEGRA</sequence>
<dbReference type="InterPro" id="IPR011993">
    <property type="entry name" value="PH-like_dom_sf"/>
</dbReference>
<feature type="compositionally biased region" description="Low complexity" evidence="1">
    <location>
        <begin position="259"/>
        <end position="270"/>
    </location>
</feature>
<gene>
    <name evidence="4" type="ORF">TR146092</name>
</gene>
<dbReference type="AlphaFoldDB" id="A0A0X3P0U1"/>
<evidence type="ECO:0000256" key="1">
    <source>
        <dbReference type="SAM" id="MobiDB-lite"/>
    </source>
</evidence>
<keyword evidence="2" id="KW-0812">Transmembrane</keyword>
<protein>
    <submittedName>
        <fullName evidence="4">GRAM domain</fullName>
    </submittedName>
</protein>
<feature type="domain" description="GRAM" evidence="3">
    <location>
        <begin position="72"/>
        <end position="138"/>
    </location>
</feature>
<dbReference type="Gene3D" id="2.30.29.30">
    <property type="entry name" value="Pleckstrin-homology domain (PH domain)/Phosphotyrosine-binding domain (PTB)"/>
    <property type="match status" value="1"/>
</dbReference>
<evidence type="ECO:0000256" key="2">
    <source>
        <dbReference type="SAM" id="Phobius"/>
    </source>
</evidence>
<keyword evidence="2" id="KW-1133">Transmembrane helix</keyword>
<feature type="region of interest" description="Disordered" evidence="1">
    <location>
        <begin position="1"/>
        <end position="35"/>
    </location>
</feature>
<dbReference type="InterPro" id="IPR004182">
    <property type="entry name" value="GRAM"/>
</dbReference>
<keyword evidence="2" id="KW-0472">Membrane</keyword>
<feature type="region of interest" description="Disordered" evidence="1">
    <location>
        <begin position="196"/>
        <end position="292"/>
    </location>
</feature>
<proteinExistence type="predicted"/>
<organism evidence="4">
    <name type="scientific">Schistocephalus solidus</name>
    <name type="common">Tapeworm</name>
    <dbReference type="NCBI Taxonomy" id="70667"/>
    <lineage>
        <taxon>Eukaryota</taxon>
        <taxon>Metazoa</taxon>
        <taxon>Spiralia</taxon>
        <taxon>Lophotrochozoa</taxon>
        <taxon>Platyhelminthes</taxon>
        <taxon>Cestoda</taxon>
        <taxon>Eucestoda</taxon>
        <taxon>Diphyllobothriidea</taxon>
        <taxon>Diphyllobothriidae</taxon>
        <taxon>Schistocephalus</taxon>
    </lineage>
</organism>